<evidence type="ECO:0000256" key="5">
    <source>
        <dbReference type="ARBA" id="ARBA00022840"/>
    </source>
</evidence>
<keyword evidence="5" id="KW-0067">ATP-binding</keyword>
<evidence type="ECO:0000256" key="4">
    <source>
        <dbReference type="ARBA" id="ARBA00022741"/>
    </source>
</evidence>
<dbReference type="CDD" id="cd03695">
    <property type="entry name" value="CysN_NodQ_II"/>
    <property type="match status" value="1"/>
</dbReference>
<dbReference type="CDD" id="cd04095">
    <property type="entry name" value="CysN_NoDQ_III"/>
    <property type="match status" value="1"/>
</dbReference>
<evidence type="ECO:0000313" key="9">
    <source>
        <dbReference type="Proteomes" id="UP000176101"/>
    </source>
</evidence>
<dbReference type="GO" id="GO:0003924">
    <property type="term" value="F:GTPase activity"/>
    <property type="evidence" value="ECO:0007669"/>
    <property type="project" value="InterPro"/>
</dbReference>
<dbReference type="GO" id="GO:0004781">
    <property type="term" value="F:sulfate adenylyltransferase (ATP) activity"/>
    <property type="evidence" value="ECO:0007669"/>
    <property type="project" value="UniProtKB-EC"/>
</dbReference>
<keyword evidence="9" id="KW-1185">Reference proteome</keyword>
<dbReference type="OrthoDB" id="9804504at2"/>
<dbReference type="NCBIfam" id="TIGR02034">
    <property type="entry name" value="CysN"/>
    <property type="match status" value="1"/>
</dbReference>
<dbReference type="Proteomes" id="UP000176101">
    <property type="component" value="Unassembled WGS sequence"/>
</dbReference>
<dbReference type="InterPro" id="IPR054696">
    <property type="entry name" value="GTP-eEF1A_C"/>
</dbReference>
<dbReference type="CDD" id="cd04166">
    <property type="entry name" value="CysN_ATPS"/>
    <property type="match status" value="1"/>
</dbReference>
<proteinExistence type="predicted"/>
<dbReference type="InterPro" id="IPR000795">
    <property type="entry name" value="T_Tr_GTP-bd_dom"/>
</dbReference>
<dbReference type="Pfam" id="PF22594">
    <property type="entry name" value="GTP-eEF1A_C"/>
    <property type="match status" value="1"/>
</dbReference>
<dbReference type="InterPro" id="IPR009000">
    <property type="entry name" value="Transl_B-barrel_sf"/>
</dbReference>
<dbReference type="EC" id="2.7.7.4" evidence="1"/>
<dbReference type="PROSITE" id="PS51722">
    <property type="entry name" value="G_TR_2"/>
    <property type="match status" value="1"/>
</dbReference>
<dbReference type="InterPro" id="IPR011779">
    <property type="entry name" value="SO4_adenylTrfase_lsu"/>
</dbReference>
<dbReference type="SUPFAM" id="SSF50465">
    <property type="entry name" value="EF-Tu/eEF-1alpha/eIF2-gamma C-terminal domain"/>
    <property type="match status" value="1"/>
</dbReference>
<dbReference type="SUPFAM" id="SSF50447">
    <property type="entry name" value="Translation proteins"/>
    <property type="match status" value="1"/>
</dbReference>
<evidence type="ECO:0000259" key="7">
    <source>
        <dbReference type="PROSITE" id="PS51722"/>
    </source>
</evidence>
<dbReference type="InterPro" id="IPR050100">
    <property type="entry name" value="TRAFAC_GTPase_members"/>
</dbReference>
<dbReference type="GO" id="GO:0006790">
    <property type="term" value="P:sulfur compound metabolic process"/>
    <property type="evidence" value="ECO:0007669"/>
    <property type="project" value="InterPro"/>
</dbReference>
<evidence type="ECO:0000256" key="2">
    <source>
        <dbReference type="ARBA" id="ARBA00022679"/>
    </source>
</evidence>
<dbReference type="SUPFAM" id="SSF52540">
    <property type="entry name" value="P-loop containing nucleoside triphosphate hydrolases"/>
    <property type="match status" value="1"/>
</dbReference>
<dbReference type="InterPro" id="IPR031157">
    <property type="entry name" value="G_TR_CS"/>
</dbReference>
<dbReference type="Pfam" id="PF00009">
    <property type="entry name" value="GTP_EFTU"/>
    <property type="match status" value="1"/>
</dbReference>
<dbReference type="PROSITE" id="PS00301">
    <property type="entry name" value="G_TR_1"/>
    <property type="match status" value="1"/>
</dbReference>
<keyword evidence="2 8" id="KW-0808">Transferase</keyword>
<evidence type="ECO:0000256" key="3">
    <source>
        <dbReference type="ARBA" id="ARBA00022695"/>
    </source>
</evidence>
<dbReference type="FunFam" id="3.40.50.300:FF:000119">
    <property type="entry name" value="Sulfate adenylyltransferase subunit 1"/>
    <property type="match status" value="1"/>
</dbReference>
<dbReference type="InterPro" id="IPR044138">
    <property type="entry name" value="CysN_II"/>
</dbReference>
<dbReference type="InterPro" id="IPR041757">
    <property type="entry name" value="CysN_GTP-bd"/>
</dbReference>
<dbReference type="PRINTS" id="PR00315">
    <property type="entry name" value="ELONGATNFCT"/>
</dbReference>
<feature type="domain" description="Tr-type G" evidence="7">
    <location>
        <begin position="16"/>
        <end position="230"/>
    </location>
</feature>
<reference evidence="8 9" key="1">
    <citation type="journal article" date="2016" name="Front. Microbiol.">
        <title>Comparative Genomics Analysis of Streptomyces Species Reveals Their Adaptation to the Marine Environment and Their Diversity at the Genomic Level.</title>
        <authorList>
            <person name="Tian X."/>
            <person name="Zhang Z."/>
            <person name="Yang T."/>
            <person name="Chen M."/>
            <person name="Li J."/>
            <person name="Chen F."/>
            <person name="Yang J."/>
            <person name="Li W."/>
            <person name="Zhang B."/>
            <person name="Zhang Z."/>
            <person name="Wu J."/>
            <person name="Zhang C."/>
            <person name="Long L."/>
            <person name="Xiao J."/>
        </authorList>
    </citation>
    <scope>NUCLEOTIDE SEQUENCE [LARGE SCALE GENOMIC DNA]</scope>
    <source>
        <strain evidence="8 9">SCSIO 02100</strain>
    </source>
</reference>
<dbReference type="Gene3D" id="2.40.30.10">
    <property type="entry name" value="Translation factors"/>
    <property type="match status" value="2"/>
</dbReference>
<dbReference type="EMBL" id="LJGU01000114">
    <property type="protein sequence ID" value="OEV04327.1"/>
    <property type="molecule type" value="Genomic_DNA"/>
</dbReference>
<evidence type="ECO:0000256" key="1">
    <source>
        <dbReference type="ARBA" id="ARBA00012391"/>
    </source>
</evidence>
<evidence type="ECO:0000313" key="8">
    <source>
        <dbReference type="EMBL" id="OEV04327.1"/>
    </source>
</evidence>
<gene>
    <name evidence="8" type="ORF">AN216_09145</name>
</gene>
<accession>A0A1E7KKD4</accession>
<dbReference type="InterPro" id="IPR044139">
    <property type="entry name" value="CysN_NoDQ_III"/>
</dbReference>
<evidence type="ECO:0000256" key="6">
    <source>
        <dbReference type="ARBA" id="ARBA00023134"/>
    </source>
</evidence>
<dbReference type="GO" id="GO:0005524">
    <property type="term" value="F:ATP binding"/>
    <property type="evidence" value="ECO:0007669"/>
    <property type="project" value="UniProtKB-KW"/>
</dbReference>
<dbReference type="RefSeq" id="WP_070196077.1">
    <property type="nucleotide sequence ID" value="NZ_LJGU01000114.1"/>
</dbReference>
<dbReference type="Gene3D" id="3.40.50.300">
    <property type="entry name" value="P-loop containing nucleotide triphosphate hydrolases"/>
    <property type="match status" value="1"/>
</dbReference>
<dbReference type="GO" id="GO:0005525">
    <property type="term" value="F:GTP binding"/>
    <property type="evidence" value="ECO:0007669"/>
    <property type="project" value="UniProtKB-KW"/>
</dbReference>
<comment type="caution">
    <text evidence="8">The sequence shown here is derived from an EMBL/GenBank/DDBJ whole genome shotgun (WGS) entry which is preliminary data.</text>
</comment>
<dbReference type="PATRIC" id="fig|1075402.3.peg.4651"/>
<sequence>MSSTIIETSEAALNATSLLRFATAGSVDDGKSTLVGRLLHDSKSVLSDQLEAVESASRNRGQEAPDLALLTDGLRAEREQGITIDVAYRYFATPRRRFILADTPGHVQYTRNMVTGASTAELAVVLVDARHGVVEQTRRHAAVAALLRVPQVVLAVNKMDLAGYEESVFAAIAEEFTGYAKSLGVPRITAIPISALMGDNVVTSSPAMEWYGGPTVLEHLETVRVSHDPTDDPARFPVQCVIRPQTAEHPDYRGYAGQIASGVFRTGDRVSVLPSGRTSTVTGIDLLGRRVDEAWAPQSVTLLLSDDLDISRGDLIAPVEAQVRPSQDLTATVCHVADRPLKPGDRVLLKHSTRTVKAIVKDIPSRLTLDDLSQHPAPEELLANDIGRVVLRTAEALPVDPYADSRRTGSFLLLDPSDGTTLTAGMAGDAFAEAAKETKGAEPAAPDEDGWDF</sequence>
<keyword evidence="4" id="KW-0547">Nucleotide-binding</keyword>
<organism evidence="8 9">
    <name type="scientific">Streptomyces oceani</name>
    <dbReference type="NCBI Taxonomy" id="1075402"/>
    <lineage>
        <taxon>Bacteria</taxon>
        <taxon>Bacillati</taxon>
        <taxon>Actinomycetota</taxon>
        <taxon>Actinomycetes</taxon>
        <taxon>Kitasatosporales</taxon>
        <taxon>Streptomycetaceae</taxon>
        <taxon>Streptomyces</taxon>
    </lineage>
</organism>
<dbReference type="InterPro" id="IPR027417">
    <property type="entry name" value="P-loop_NTPase"/>
</dbReference>
<dbReference type="InterPro" id="IPR009001">
    <property type="entry name" value="Transl_elong_EF1A/Init_IF2_C"/>
</dbReference>
<dbReference type="STRING" id="1075402.AN216_09145"/>
<protein>
    <recommendedName>
        <fullName evidence="1">sulfate adenylyltransferase</fullName>
        <ecNumber evidence="1">2.7.7.4</ecNumber>
    </recommendedName>
</protein>
<keyword evidence="3 8" id="KW-0548">Nucleotidyltransferase</keyword>
<name>A0A1E7KKD4_9ACTN</name>
<dbReference type="AlphaFoldDB" id="A0A1E7KKD4"/>
<dbReference type="PANTHER" id="PTHR23115">
    <property type="entry name" value="TRANSLATION FACTOR"/>
    <property type="match status" value="1"/>
</dbReference>
<keyword evidence="6" id="KW-0342">GTP-binding</keyword>